<dbReference type="Proteomes" id="UP000050523">
    <property type="component" value="Unassembled WGS sequence"/>
</dbReference>
<dbReference type="PROSITE" id="PS00041">
    <property type="entry name" value="HTH_ARAC_FAMILY_1"/>
    <property type="match status" value="1"/>
</dbReference>
<dbReference type="InterPro" id="IPR050204">
    <property type="entry name" value="AraC_XylS_family_regulators"/>
</dbReference>
<dbReference type="SUPFAM" id="SSF51215">
    <property type="entry name" value="Regulatory protein AraC"/>
    <property type="match status" value="1"/>
</dbReference>
<dbReference type="PROSITE" id="PS01124">
    <property type="entry name" value="HTH_ARAC_FAMILY_2"/>
    <property type="match status" value="1"/>
</dbReference>
<dbReference type="GO" id="GO:0009893">
    <property type="term" value="P:positive regulation of metabolic process"/>
    <property type="evidence" value="ECO:0007669"/>
    <property type="project" value="UniProtKB-ARBA"/>
</dbReference>
<evidence type="ECO:0000256" key="2">
    <source>
        <dbReference type="ARBA" id="ARBA00023015"/>
    </source>
</evidence>
<evidence type="ECO:0000256" key="5">
    <source>
        <dbReference type="ARBA" id="ARBA00023163"/>
    </source>
</evidence>
<dbReference type="InterPro" id="IPR003313">
    <property type="entry name" value="AraC-bd"/>
</dbReference>
<evidence type="ECO:0000256" key="4">
    <source>
        <dbReference type="ARBA" id="ARBA00023159"/>
    </source>
</evidence>
<comment type="subcellular location">
    <subcellularLocation>
        <location evidence="1">Cytoplasm</location>
    </subcellularLocation>
</comment>
<evidence type="ECO:0000256" key="1">
    <source>
        <dbReference type="ARBA" id="ARBA00004496"/>
    </source>
</evidence>
<evidence type="ECO:0000256" key="3">
    <source>
        <dbReference type="ARBA" id="ARBA00023125"/>
    </source>
</evidence>
<dbReference type="Gene3D" id="2.60.120.10">
    <property type="entry name" value="Jelly Rolls"/>
    <property type="match status" value="1"/>
</dbReference>
<keyword evidence="4" id="KW-0010">Activator</keyword>
<dbReference type="Pfam" id="PF02311">
    <property type="entry name" value="AraC_binding"/>
    <property type="match status" value="1"/>
</dbReference>
<dbReference type="GO" id="GO:0005737">
    <property type="term" value="C:cytoplasm"/>
    <property type="evidence" value="ECO:0007669"/>
    <property type="project" value="UniProtKB-SubCell"/>
</dbReference>
<dbReference type="GO" id="GO:0003700">
    <property type="term" value="F:DNA-binding transcription factor activity"/>
    <property type="evidence" value="ECO:0007669"/>
    <property type="project" value="InterPro"/>
</dbReference>
<dbReference type="Gene3D" id="1.10.10.60">
    <property type="entry name" value="Homeodomain-like"/>
    <property type="match status" value="2"/>
</dbReference>
<dbReference type="AlphaFoldDB" id="A0AA40P440"/>
<keyword evidence="5" id="KW-0804">Transcription</keyword>
<dbReference type="InterPro" id="IPR020449">
    <property type="entry name" value="Tscrpt_reg_AraC-type_HTH"/>
</dbReference>
<comment type="caution">
    <text evidence="8">The sequence shown here is derived from an EMBL/GenBank/DDBJ whole genome shotgun (WGS) entry which is preliminary data.</text>
</comment>
<dbReference type="PANTHER" id="PTHR46796">
    <property type="entry name" value="HTH-TYPE TRANSCRIPTIONAL ACTIVATOR RHAS-RELATED"/>
    <property type="match status" value="1"/>
</dbReference>
<evidence type="ECO:0000256" key="6">
    <source>
        <dbReference type="ARBA" id="ARBA00037345"/>
    </source>
</evidence>
<gene>
    <name evidence="8" type="ORF">ALO43_01862</name>
</gene>
<dbReference type="InterPro" id="IPR009057">
    <property type="entry name" value="Homeodomain-like_sf"/>
</dbReference>
<dbReference type="InterPro" id="IPR014710">
    <property type="entry name" value="RmlC-like_jellyroll"/>
</dbReference>
<sequence length="277" mass="31204">MNSTHPNHSTVNPFFWRDERLPFIEARSVEDGRKVCYAPHSHEFFSIGAIIAGQSTYLHEKTSRRVMAGTVVLMNPGDVHACNPINDQPWSYLMLYVDSYWLSDIQQDARLDAAAGFQPLPYTHSCNPVLFSALTALYETLVDASLDTLQKHCSAVSFFTLMLGTLGAAQLHPPQPSARVTRAADYINENFTRSIKLADICAVSTLSASYLIRSFEQHYHLTPHAYLLNRRIQHACTELKQGKMIADVALESGFSDQAHFQREFKKHLAATPSQYRL</sequence>
<dbReference type="Pfam" id="PF12833">
    <property type="entry name" value="HTH_18"/>
    <property type="match status" value="1"/>
</dbReference>
<evidence type="ECO:0000259" key="7">
    <source>
        <dbReference type="PROSITE" id="PS01124"/>
    </source>
</evidence>
<organism evidence="8 9">
    <name type="scientific">Pseudomonas tremae</name>
    <dbReference type="NCBI Taxonomy" id="200454"/>
    <lineage>
        <taxon>Bacteria</taxon>
        <taxon>Pseudomonadati</taxon>
        <taxon>Pseudomonadota</taxon>
        <taxon>Gammaproteobacteria</taxon>
        <taxon>Pseudomonadales</taxon>
        <taxon>Pseudomonadaceae</taxon>
        <taxon>Pseudomonas</taxon>
    </lineage>
</organism>
<reference evidence="8 9" key="1">
    <citation type="submission" date="2015-09" db="EMBL/GenBank/DDBJ databases">
        <title>Genome announcement of multiple Pseudomonas syringae strains.</title>
        <authorList>
            <person name="Thakur S."/>
            <person name="Wang P.W."/>
            <person name="Gong Y."/>
            <person name="Weir B.S."/>
            <person name="Guttman D.S."/>
        </authorList>
    </citation>
    <scope>NUCLEOTIDE SEQUENCE [LARGE SCALE GENOMIC DNA]</scope>
    <source>
        <strain evidence="8 9">ICMP9151</strain>
    </source>
</reference>
<dbReference type="InterPro" id="IPR018060">
    <property type="entry name" value="HTH_AraC"/>
</dbReference>
<dbReference type="InterPro" id="IPR018062">
    <property type="entry name" value="HTH_AraC-typ_CS"/>
</dbReference>
<dbReference type="RefSeq" id="WP_054997697.1">
    <property type="nucleotide sequence ID" value="NZ_LJRO01000200.1"/>
</dbReference>
<comment type="function">
    <text evidence="6">Regulatory protein of the TOL plasmid xyl operons. XylS activates the xylXYZLTEGFJQKIH operon required for the degradation of toluene, m-xylene and p-xylene.</text>
</comment>
<protein>
    <submittedName>
        <fullName evidence="8">AraC family transcriptional regulator</fullName>
    </submittedName>
</protein>
<proteinExistence type="predicted"/>
<dbReference type="SUPFAM" id="SSF46689">
    <property type="entry name" value="Homeodomain-like"/>
    <property type="match status" value="2"/>
</dbReference>
<name>A0AA40P440_9PSED</name>
<feature type="domain" description="HTH araC/xylS-type" evidence="7">
    <location>
        <begin position="181"/>
        <end position="277"/>
    </location>
</feature>
<keyword evidence="2" id="KW-0805">Transcription regulation</keyword>
<dbReference type="SMART" id="SM00342">
    <property type="entry name" value="HTH_ARAC"/>
    <property type="match status" value="1"/>
</dbReference>
<dbReference type="InterPro" id="IPR037923">
    <property type="entry name" value="HTH-like"/>
</dbReference>
<accession>A0AA40P440</accession>
<evidence type="ECO:0000313" key="8">
    <source>
        <dbReference type="EMBL" id="KPZ00370.1"/>
    </source>
</evidence>
<dbReference type="PRINTS" id="PR00032">
    <property type="entry name" value="HTHARAC"/>
</dbReference>
<dbReference type="PANTHER" id="PTHR46796:SF2">
    <property type="entry name" value="TRANSCRIPTIONAL REGULATORY PROTEIN"/>
    <property type="match status" value="1"/>
</dbReference>
<evidence type="ECO:0000313" key="9">
    <source>
        <dbReference type="Proteomes" id="UP000050523"/>
    </source>
</evidence>
<dbReference type="GO" id="GO:0043565">
    <property type="term" value="F:sequence-specific DNA binding"/>
    <property type="evidence" value="ECO:0007669"/>
    <property type="project" value="InterPro"/>
</dbReference>
<keyword evidence="3" id="KW-0238">DNA-binding</keyword>
<dbReference type="EMBL" id="LJRO01000200">
    <property type="protein sequence ID" value="KPZ00370.1"/>
    <property type="molecule type" value="Genomic_DNA"/>
</dbReference>